<dbReference type="InterPro" id="IPR036388">
    <property type="entry name" value="WH-like_DNA-bd_sf"/>
</dbReference>
<dbReference type="Pfam" id="PF00196">
    <property type="entry name" value="GerE"/>
    <property type="match status" value="1"/>
</dbReference>
<evidence type="ECO:0000313" key="5">
    <source>
        <dbReference type="EMBL" id="OPC81640.1"/>
    </source>
</evidence>
<keyword evidence="6" id="KW-1185">Reference proteome</keyword>
<dbReference type="Proteomes" id="UP000190037">
    <property type="component" value="Unassembled WGS sequence"/>
</dbReference>
<dbReference type="PANTHER" id="PTHR44688:SF16">
    <property type="entry name" value="DNA-BINDING TRANSCRIPTIONAL ACTIVATOR DEVR_DOSR"/>
    <property type="match status" value="1"/>
</dbReference>
<feature type="domain" description="HTH luxR-type" evidence="4">
    <location>
        <begin position="15"/>
        <end position="80"/>
    </location>
</feature>
<dbReference type="GO" id="GO:0006355">
    <property type="term" value="P:regulation of DNA-templated transcription"/>
    <property type="evidence" value="ECO:0007669"/>
    <property type="project" value="InterPro"/>
</dbReference>
<dbReference type="InterPro" id="IPR016032">
    <property type="entry name" value="Sig_transdc_resp-reg_C-effctor"/>
</dbReference>
<accession>A0A1T3NY92</accession>
<keyword evidence="1" id="KW-0805">Transcription regulation</keyword>
<dbReference type="PROSITE" id="PS00622">
    <property type="entry name" value="HTH_LUXR_1"/>
    <property type="match status" value="1"/>
</dbReference>
<proteinExistence type="predicted"/>
<evidence type="ECO:0000259" key="4">
    <source>
        <dbReference type="PROSITE" id="PS50043"/>
    </source>
</evidence>
<dbReference type="RefSeq" id="WP_078975919.1">
    <property type="nucleotide sequence ID" value="NZ_MWQN01000001.1"/>
</dbReference>
<comment type="caution">
    <text evidence="5">The sequence shown here is derived from an EMBL/GenBank/DDBJ whole genome shotgun (WGS) entry which is preliminary data.</text>
</comment>
<dbReference type="InterPro" id="IPR000792">
    <property type="entry name" value="Tscrpt_reg_LuxR_C"/>
</dbReference>
<dbReference type="SMART" id="SM00421">
    <property type="entry name" value="HTH_LUXR"/>
    <property type="match status" value="1"/>
</dbReference>
<keyword evidence="3" id="KW-0804">Transcription</keyword>
<dbReference type="PANTHER" id="PTHR44688">
    <property type="entry name" value="DNA-BINDING TRANSCRIPTIONAL ACTIVATOR DEVR_DOSR"/>
    <property type="match status" value="1"/>
</dbReference>
<dbReference type="PRINTS" id="PR00038">
    <property type="entry name" value="HTHLUXR"/>
</dbReference>
<dbReference type="Gene3D" id="1.10.10.10">
    <property type="entry name" value="Winged helix-like DNA-binding domain superfamily/Winged helix DNA-binding domain"/>
    <property type="match status" value="1"/>
</dbReference>
<dbReference type="STRING" id="159449.B4N89_12405"/>
<dbReference type="SUPFAM" id="SSF46894">
    <property type="entry name" value="C-terminal effector domain of the bipartite response regulators"/>
    <property type="match status" value="1"/>
</dbReference>
<dbReference type="EMBL" id="MWQN01000001">
    <property type="protein sequence ID" value="OPC81640.1"/>
    <property type="molecule type" value="Genomic_DNA"/>
</dbReference>
<protein>
    <recommendedName>
        <fullName evidence="4">HTH luxR-type domain-containing protein</fullName>
    </recommendedName>
</protein>
<evidence type="ECO:0000256" key="3">
    <source>
        <dbReference type="ARBA" id="ARBA00023163"/>
    </source>
</evidence>
<dbReference type="CDD" id="cd06170">
    <property type="entry name" value="LuxR_C_like"/>
    <property type="match status" value="1"/>
</dbReference>
<gene>
    <name evidence="5" type="ORF">B4N89_12405</name>
</gene>
<dbReference type="PROSITE" id="PS50043">
    <property type="entry name" value="HTH_LUXR_2"/>
    <property type="match status" value="1"/>
</dbReference>
<evidence type="ECO:0000313" key="6">
    <source>
        <dbReference type="Proteomes" id="UP000190037"/>
    </source>
</evidence>
<evidence type="ECO:0000256" key="2">
    <source>
        <dbReference type="ARBA" id="ARBA00023125"/>
    </source>
</evidence>
<dbReference type="OrthoDB" id="4296644at2"/>
<organism evidence="5 6">
    <name type="scientific">Embleya scabrispora</name>
    <dbReference type="NCBI Taxonomy" id="159449"/>
    <lineage>
        <taxon>Bacteria</taxon>
        <taxon>Bacillati</taxon>
        <taxon>Actinomycetota</taxon>
        <taxon>Actinomycetes</taxon>
        <taxon>Kitasatosporales</taxon>
        <taxon>Streptomycetaceae</taxon>
        <taxon>Embleya</taxon>
    </lineage>
</organism>
<sequence>MHSDSGPASVRWQTELARVGALSGREKQVFALLGAGHSNRGIATRLDVTERTVKAHVANILVKLQVESRLQAGLVAQVYESMYEGTVSEPSSVSDN</sequence>
<name>A0A1T3NY92_9ACTN</name>
<reference evidence="5 6" key="1">
    <citation type="submission" date="2017-03" db="EMBL/GenBank/DDBJ databases">
        <title>Draft genome sequence of Streptomyces scabrisporus NF3, endophyte isolated from Amphipterygium adstringens.</title>
        <authorList>
            <person name="Vazquez M."/>
            <person name="Ceapa C.D."/>
            <person name="Rodriguez Luna D."/>
            <person name="Sanchez Esquivel S."/>
        </authorList>
    </citation>
    <scope>NUCLEOTIDE SEQUENCE [LARGE SCALE GENOMIC DNA]</scope>
    <source>
        <strain evidence="5 6">NF3</strain>
    </source>
</reference>
<keyword evidence="2" id="KW-0238">DNA-binding</keyword>
<evidence type="ECO:0000256" key="1">
    <source>
        <dbReference type="ARBA" id="ARBA00023015"/>
    </source>
</evidence>
<dbReference type="AlphaFoldDB" id="A0A1T3NY92"/>
<dbReference type="GO" id="GO:0003677">
    <property type="term" value="F:DNA binding"/>
    <property type="evidence" value="ECO:0007669"/>
    <property type="project" value="UniProtKB-KW"/>
</dbReference>